<dbReference type="AlphaFoldDB" id="A0A426XC97"/>
<sequence>MDSRSGCRGTAEAGLHSKDKVECKTTDSRAMGLVVPWYPKGGTSVESSIPYSHGGRVLVVKEAEEVVNTEANSKYQDKAEGQRPRNFIRPMLMGFSSR</sequence>
<gene>
    <name evidence="2" type="ORF">B296_00015167</name>
</gene>
<evidence type="ECO:0000313" key="2">
    <source>
        <dbReference type="EMBL" id="RRT37116.1"/>
    </source>
</evidence>
<evidence type="ECO:0000313" key="3">
    <source>
        <dbReference type="Proteomes" id="UP000287651"/>
    </source>
</evidence>
<organism evidence="2 3">
    <name type="scientific">Ensete ventricosum</name>
    <name type="common">Abyssinian banana</name>
    <name type="synonym">Musa ensete</name>
    <dbReference type="NCBI Taxonomy" id="4639"/>
    <lineage>
        <taxon>Eukaryota</taxon>
        <taxon>Viridiplantae</taxon>
        <taxon>Streptophyta</taxon>
        <taxon>Embryophyta</taxon>
        <taxon>Tracheophyta</taxon>
        <taxon>Spermatophyta</taxon>
        <taxon>Magnoliopsida</taxon>
        <taxon>Liliopsida</taxon>
        <taxon>Zingiberales</taxon>
        <taxon>Musaceae</taxon>
        <taxon>Ensete</taxon>
    </lineage>
</organism>
<comment type="caution">
    <text evidence="2">The sequence shown here is derived from an EMBL/GenBank/DDBJ whole genome shotgun (WGS) entry which is preliminary data.</text>
</comment>
<dbReference type="Proteomes" id="UP000287651">
    <property type="component" value="Unassembled WGS sequence"/>
</dbReference>
<name>A0A426XC97_ENSVE</name>
<evidence type="ECO:0000256" key="1">
    <source>
        <dbReference type="SAM" id="MobiDB-lite"/>
    </source>
</evidence>
<protein>
    <submittedName>
        <fullName evidence="2">Uncharacterized protein</fullName>
    </submittedName>
</protein>
<dbReference type="EMBL" id="AMZH03022676">
    <property type="protein sequence ID" value="RRT37116.1"/>
    <property type="molecule type" value="Genomic_DNA"/>
</dbReference>
<proteinExistence type="predicted"/>
<feature type="region of interest" description="Disordered" evidence="1">
    <location>
        <begin position="70"/>
        <end position="89"/>
    </location>
</feature>
<accession>A0A426XC97</accession>
<reference evidence="2 3" key="1">
    <citation type="journal article" date="2014" name="Agronomy (Basel)">
        <title>A Draft Genome Sequence for Ensete ventricosum, the Drought-Tolerant Tree Against Hunger.</title>
        <authorList>
            <person name="Harrison J."/>
            <person name="Moore K.A."/>
            <person name="Paszkiewicz K."/>
            <person name="Jones T."/>
            <person name="Grant M."/>
            <person name="Ambacheew D."/>
            <person name="Muzemil S."/>
            <person name="Studholme D.J."/>
        </authorList>
    </citation>
    <scope>NUCLEOTIDE SEQUENCE [LARGE SCALE GENOMIC DNA]</scope>
</reference>